<name>A0A250XS78_9CHLO</name>
<feature type="compositionally biased region" description="Low complexity" evidence="1">
    <location>
        <begin position="65"/>
        <end position="76"/>
    </location>
</feature>
<accession>A0A250XS78</accession>
<protein>
    <submittedName>
        <fullName evidence="2">Uncharacterized protein</fullName>
    </submittedName>
</protein>
<reference evidence="2 3" key="1">
    <citation type="submission" date="2017-08" db="EMBL/GenBank/DDBJ databases">
        <title>Acidophilic green algal genome provides insights into adaptation to an acidic environment.</title>
        <authorList>
            <person name="Hirooka S."/>
            <person name="Hirose Y."/>
            <person name="Kanesaki Y."/>
            <person name="Higuchi S."/>
            <person name="Fujiwara T."/>
            <person name="Onuma R."/>
            <person name="Era A."/>
            <person name="Ohbayashi R."/>
            <person name="Uzuka A."/>
            <person name="Nozaki H."/>
            <person name="Yoshikawa H."/>
            <person name="Miyagishima S.Y."/>
        </authorList>
    </citation>
    <scope>NUCLEOTIDE SEQUENCE [LARGE SCALE GENOMIC DNA]</scope>
    <source>
        <strain evidence="2 3">NIES-2499</strain>
    </source>
</reference>
<organism evidence="2 3">
    <name type="scientific">Chlamydomonas eustigma</name>
    <dbReference type="NCBI Taxonomy" id="1157962"/>
    <lineage>
        <taxon>Eukaryota</taxon>
        <taxon>Viridiplantae</taxon>
        <taxon>Chlorophyta</taxon>
        <taxon>core chlorophytes</taxon>
        <taxon>Chlorophyceae</taxon>
        <taxon>CS clade</taxon>
        <taxon>Chlamydomonadales</taxon>
        <taxon>Chlamydomonadaceae</taxon>
        <taxon>Chlamydomonas</taxon>
    </lineage>
</organism>
<comment type="caution">
    <text evidence="2">The sequence shown here is derived from an EMBL/GenBank/DDBJ whole genome shotgun (WGS) entry which is preliminary data.</text>
</comment>
<dbReference type="EMBL" id="BEGY01000203">
    <property type="protein sequence ID" value="GAX85918.1"/>
    <property type="molecule type" value="Genomic_DNA"/>
</dbReference>
<dbReference type="AlphaFoldDB" id="A0A250XS78"/>
<keyword evidence="3" id="KW-1185">Reference proteome</keyword>
<dbReference type="Proteomes" id="UP000232323">
    <property type="component" value="Unassembled WGS sequence"/>
</dbReference>
<feature type="region of interest" description="Disordered" evidence="1">
    <location>
        <begin position="49"/>
        <end position="91"/>
    </location>
</feature>
<sequence length="267" mass="29316">MEGFLYFGKEVRCEQELEAPHEEDLPSVVEHKVTSLLDLINLRHKAKTGYNDSDVDYSQPKQGTGDDSSGDNSGDNSGDDSSDSESNGSDHGIEIDEIEDEMRKDLNSWYTFSFPKTFSEDPEARKTVMTEVLDTVQKLAAQDHVLAWRPGGAYKPYSNSALKAAVVSGDGLVYGKVLLTGKNEDGSPRLSDEDIAAERVAVELYLVYLVPRLGDSTSATTSAYCGKKILNKSDVVPVPLKALAVWDAKMHSCSVASYFMEMDKQLL</sequence>
<gene>
    <name evidence="2" type="ORF">CEUSTIGMA_g13334.t1</name>
</gene>
<evidence type="ECO:0000256" key="1">
    <source>
        <dbReference type="SAM" id="MobiDB-lite"/>
    </source>
</evidence>
<evidence type="ECO:0000313" key="3">
    <source>
        <dbReference type="Proteomes" id="UP000232323"/>
    </source>
</evidence>
<proteinExistence type="predicted"/>
<evidence type="ECO:0000313" key="2">
    <source>
        <dbReference type="EMBL" id="GAX85918.1"/>
    </source>
</evidence>